<sequence length="71" mass="7609">MNKTGKNFGFIGAIAGIIFNGFLGLILILSGFSGVFFGFFSGGLTLTSGIIILGNKKTNNHEENVETYEME</sequence>
<evidence type="ECO:0000313" key="3">
    <source>
        <dbReference type="Proteomes" id="UP000234790"/>
    </source>
</evidence>
<evidence type="ECO:0000313" key="2">
    <source>
        <dbReference type="EMBL" id="AUM62330.1"/>
    </source>
</evidence>
<evidence type="ECO:0008006" key="4">
    <source>
        <dbReference type="Google" id="ProtNLM"/>
    </source>
</evidence>
<reference evidence="2 3" key="1">
    <citation type="submission" date="2017-12" db="EMBL/GenBank/DDBJ databases">
        <title>Complete genome sequence of Spiroplasma monobiae MQ-1 (ATCC 33825).</title>
        <authorList>
            <person name="Tsai Y.-M."/>
            <person name="Lo W.-S."/>
            <person name="Wu P.-S."/>
            <person name="Cho S.-T."/>
            <person name="Kuo C.-H."/>
        </authorList>
    </citation>
    <scope>NUCLEOTIDE SEQUENCE [LARGE SCALE GENOMIC DNA]</scope>
    <source>
        <strain evidence="2 3">MQ-1</strain>
    </source>
</reference>
<feature type="transmembrane region" description="Helical" evidence="1">
    <location>
        <begin position="7"/>
        <end position="29"/>
    </location>
</feature>
<name>A0A2K9LTK1_SPISQ</name>
<protein>
    <recommendedName>
        <fullName evidence="4">Transmembrane protein</fullName>
    </recommendedName>
</protein>
<dbReference type="KEGG" id="smoo:SMONO_v1c00770"/>
<accession>A0A2K9LTK1</accession>
<evidence type="ECO:0000256" key="1">
    <source>
        <dbReference type="SAM" id="Phobius"/>
    </source>
</evidence>
<proteinExistence type="predicted"/>
<dbReference type="Proteomes" id="UP000234790">
    <property type="component" value="Chromosome"/>
</dbReference>
<dbReference type="AlphaFoldDB" id="A0A2K9LTK1"/>
<keyword evidence="1" id="KW-0472">Membrane</keyword>
<keyword evidence="3" id="KW-1185">Reference proteome</keyword>
<dbReference type="EMBL" id="CP025543">
    <property type="protein sequence ID" value="AUM62330.1"/>
    <property type="molecule type" value="Genomic_DNA"/>
</dbReference>
<keyword evidence="1" id="KW-0812">Transmembrane</keyword>
<dbReference type="RefSeq" id="WP_101780383.1">
    <property type="nucleotide sequence ID" value="NZ_CP025543.1"/>
</dbReference>
<organism evidence="2 3">
    <name type="scientific">Spiroplasma monobiae MQ-1</name>
    <dbReference type="NCBI Taxonomy" id="1336748"/>
    <lineage>
        <taxon>Bacteria</taxon>
        <taxon>Bacillati</taxon>
        <taxon>Mycoplasmatota</taxon>
        <taxon>Mollicutes</taxon>
        <taxon>Entomoplasmatales</taxon>
        <taxon>Spiroplasmataceae</taxon>
        <taxon>Spiroplasma</taxon>
    </lineage>
</organism>
<feature type="transmembrane region" description="Helical" evidence="1">
    <location>
        <begin position="35"/>
        <end position="54"/>
    </location>
</feature>
<gene>
    <name evidence="2" type="ORF">SMONO_v1c00770</name>
</gene>
<keyword evidence="1" id="KW-1133">Transmembrane helix</keyword>